<proteinExistence type="predicted"/>
<keyword evidence="3" id="KW-1185">Reference proteome</keyword>
<sequence length="411" mass="44717">MDKKEALLTCEFRSCLQFPPLISYLIDSLIHRQFNLVASNQSVMNGDCAWHPHASRASYLSLLPSLFIGSSIRNIATSQRSDGRARPTGLIVPGFINPKAMHRSIYAPGLRKDLNKIASIPGLHCTSLLLSATAWMRVWDSVAGKSPKRIIELCCMLPSQARARSYRLGLFGGFSFLNRAGAWARVNFRGVLPLRECDHPAVLNVRGVDPQEMNIDATADPRWFQDSNTDSFQAPSHMAALQVYPVAGAGSTRTPARCGDGAATSKDEGKDAGEANAGVVASRRYCSVSMKLRPERDRLAVRAVEVVLACLSICVPVAQSKHAMHTAREAERSHFVHWCWTHEHLPVMQQRYLTAGICVGHPSSFAPAPALALVSFLRNAATASAARAVGLPIAAVETRSSSPLHSRCRSA</sequence>
<protein>
    <submittedName>
        <fullName evidence="2">Uncharacterized protein</fullName>
    </submittedName>
</protein>
<evidence type="ECO:0000313" key="3">
    <source>
        <dbReference type="Proteomes" id="UP000298327"/>
    </source>
</evidence>
<dbReference type="EMBL" id="SEOQ01001229">
    <property type="protein sequence ID" value="TFY52924.1"/>
    <property type="molecule type" value="Genomic_DNA"/>
</dbReference>
<dbReference type="AlphaFoldDB" id="A0A4Y9XRH3"/>
<reference evidence="2 3" key="1">
    <citation type="submission" date="2019-02" db="EMBL/GenBank/DDBJ databases">
        <title>Genome sequencing of the rare red list fungi Dentipellis fragilis.</title>
        <authorList>
            <person name="Buettner E."/>
            <person name="Kellner H."/>
        </authorList>
    </citation>
    <scope>NUCLEOTIDE SEQUENCE [LARGE SCALE GENOMIC DNA]</scope>
    <source>
        <strain evidence="2 3">DSM 105465</strain>
    </source>
</reference>
<organism evidence="2 3">
    <name type="scientific">Dentipellis fragilis</name>
    <dbReference type="NCBI Taxonomy" id="205917"/>
    <lineage>
        <taxon>Eukaryota</taxon>
        <taxon>Fungi</taxon>
        <taxon>Dikarya</taxon>
        <taxon>Basidiomycota</taxon>
        <taxon>Agaricomycotina</taxon>
        <taxon>Agaricomycetes</taxon>
        <taxon>Russulales</taxon>
        <taxon>Hericiaceae</taxon>
        <taxon>Dentipellis</taxon>
    </lineage>
</organism>
<gene>
    <name evidence="2" type="ORF">EVG20_g10341</name>
</gene>
<feature type="region of interest" description="Disordered" evidence="1">
    <location>
        <begin position="252"/>
        <end position="274"/>
    </location>
</feature>
<evidence type="ECO:0000313" key="2">
    <source>
        <dbReference type="EMBL" id="TFY52924.1"/>
    </source>
</evidence>
<evidence type="ECO:0000256" key="1">
    <source>
        <dbReference type="SAM" id="MobiDB-lite"/>
    </source>
</evidence>
<accession>A0A4Y9XRH3</accession>
<name>A0A4Y9XRH3_9AGAM</name>
<comment type="caution">
    <text evidence="2">The sequence shown here is derived from an EMBL/GenBank/DDBJ whole genome shotgun (WGS) entry which is preliminary data.</text>
</comment>
<dbReference type="Proteomes" id="UP000298327">
    <property type="component" value="Unassembled WGS sequence"/>
</dbReference>